<feature type="region of interest" description="Disordered" evidence="1">
    <location>
        <begin position="278"/>
        <end position="309"/>
    </location>
</feature>
<proteinExistence type="predicted"/>
<evidence type="ECO:0000313" key="2">
    <source>
        <dbReference type="EMBL" id="KAK3606802.1"/>
    </source>
</evidence>
<dbReference type="EMBL" id="JAEAOA010001141">
    <property type="protein sequence ID" value="KAK3606802.1"/>
    <property type="molecule type" value="Genomic_DNA"/>
</dbReference>
<accession>A0AAE0TAI5</accession>
<dbReference type="AlphaFoldDB" id="A0AAE0TAI5"/>
<sequence length="362" mass="40814">MDEMIPEKQEESEFEAMLKRVIRQRDRLNYDMYERIRRRLLFLRQLELLFKEYVQYQLRGTYTDEPRIGRNAYQLPALIWRAATGRDNRAVPYAVQRRIHKESGTEDILYSKNIADKTPGKSGVQNLRNSGTLPVNTLPDKLPALRILGYDSTYSGEATQRGTLISLTTAHAGGGYRGLPANTEQAKSASARISSAPMKNLDGRASETYTEELRNVIIGRYIDEVSNNNSVPEHLKAHPITTENGNHALPDILIRADRDGITHNYPRHNVRKRTVRKERKLHSRRGREARRVLNSGERYNSSPDKDTADRRTEALLAGGTVCRTSPVPFSPLTRNSAAVTAMPTSQRLNAPAPVPSPNLTAC</sequence>
<evidence type="ECO:0000256" key="1">
    <source>
        <dbReference type="SAM" id="MobiDB-lite"/>
    </source>
</evidence>
<protein>
    <submittedName>
        <fullName evidence="2">Uncharacterized protein</fullName>
    </submittedName>
</protein>
<organism evidence="2 3">
    <name type="scientific">Potamilus streckersoni</name>
    <dbReference type="NCBI Taxonomy" id="2493646"/>
    <lineage>
        <taxon>Eukaryota</taxon>
        <taxon>Metazoa</taxon>
        <taxon>Spiralia</taxon>
        <taxon>Lophotrochozoa</taxon>
        <taxon>Mollusca</taxon>
        <taxon>Bivalvia</taxon>
        <taxon>Autobranchia</taxon>
        <taxon>Heteroconchia</taxon>
        <taxon>Palaeoheterodonta</taxon>
        <taxon>Unionida</taxon>
        <taxon>Unionoidea</taxon>
        <taxon>Unionidae</taxon>
        <taxon>Ambleminae</taxon>
        <taxon>Lampsilini</taxon>
        <taxon>Potamilus</taxon>
    </lineage>
</organism>
<dbReference type="Proteomes" id="UP001195483">
    <property type="component" value="Unassembled WGS sequence"/>
</dbReference>
<reference evidence="2" key="3">
    <citation type="submission" date="2023-05" db="EMBL/GenBank/DDBJ databases">
        <authorList>
            <person name="Smith C.H."/>
        </authorList>
    </citation>
    <scope>NUCLEOTIDE SEQUENCE</scope>
    <source>
        <strain evidence="2">CHS0354</strain>
        <tissue evidence="2">Mantle</tissue>
    </source>
</reference>
<reference evidence="2" key="1">
    <citation type="journal article" date="2021" name="Genome Biol. Evol.">
        <title>A High-Quality Reference Genome for a Parasitic Bivalve with Doubly Uniparental Inheritance (Bivalvia: Unionida).</title>
        <authorList>
            <person name="Smith C.H."/>
        </authorList>
    </citation>
    <scope>NUCLEOTIDE SEQUENCE</scope>
    <source>
        <strain evidence="2">CHS0354</strain>
    </source>
</reference>
<feature type="compositionally biased region" description="Basic residues" evidence="1">
    <location>
        <begin position="278"/>
        <end position="288"/>
    </location>
</feature>
<keyword evidence="3" id="KW-1185">Reference proteome</keyword>
<evidence type="ECO:0000313" key="3">
    <source>
        <dbReference type="Proteomes" id="UP001195483"/>
    </source>
</evidence>
<comment type="caution">
    <text evidence="2">The sequence shown here is derived from an EMBL/GenBank/DDBJ whole genome shotgun (WGS) entry which is preliminary data.</text>
</comment>
<reference evidence="2" key="2">
    <citation type="journal article" date="2021" name="Genome Biol. Evol.">
        <title>Developing a high-quality reference genome for a parasitic bivalve with doubly uniparental inheritance (Bivalvia: Unionida).</title>
        <authorList>
            <person name="Smith C.H."/>
        </authorList>
    </citation>
    <scope>NUCLEOTIDE SEQUENCE</scope>
    <source>
        <strain evidence="2">CHS0354</strain>
        <tissue evidence="2">Mantle</tissue>
    </source>
</reference>
<name>A0AAE0TAI5_9BIVA</name>
<gene>
    <name evidence="2" type="ORF">CHS0354_018396</name>
</gene>